<dbReference type="AlphaFoldDB" id="A0A1G8DJA6"/>
<feature type="transmembrane region" description="Helical" evidence="1">
    <location>
        <begin position="81"/>
        <end position="104"/>
    </location>
</feature>
<dbReference type="OrthoDB" id="3240395at2"/>
<dbReference type="InterPro" id="IPR036938">
    <property type="entry name" value="PAP2/HPO_sf"/>
</dbReference>
<evidence type="ECO:0000313" key="3">
    <source>
        <dbReference type="EMBL" id="SDH57763.1"/>
    </source>
</evidence>
<keyword evidence="1" id="KW-1133">Transmembrane helix</keyword>
<feature type="transmembrane region" description="Helical" evidence="1">
    <location>
        <begin position="111"/>
        <end position="129"/>
    </location>
</feature>
<feature type="transmembrane region" description="Helical" evidence="1">
    <location>
        <begin position="41"/>
        <end position="61"/>
    </location>
</feature>
<evidence type="ECO:0000313" key="4">
    <source>
        <dbReference type="Proteomes" id="UP000198822"/>
    </source>
</evidence>
<feature type="transmembrane region" description="Helical" evidence="1">
    <location>
        <begin position="149"/>
        <end position="166"/>
    </location>
</feature>
<dbReference type="STRING" id="399736.SAMN04489720_1669"/>
<feature type="transmembrane region" description="Helical" evidence="1">
    <location>
        <begin position="231"/>
        <end position="253"/>
    </location>
</feature>
<keyword evidence="4" id="KW-1185">Reference proteome</keyword>
<protein>
    <submittedName>
        <fullName evidence="3">PAP2 superfamily protein</fullName>
    </submittedName>
</protein>
<dbReference type="SUPFAM" id="SSF48317">
    <property type="entry name" value="Acid phosphatase/Vanadium-dependent haloperoxidase"/>
    <property type="match status" value="1"/>
</dbReference>
<proteinExistence type="predicted"/>
<accession>A0A1G8DJA6</accession>
<name>A0A1G8DJA6_9MICO</name>
<organism evidence="3 4">
    <name type="scientific">Agrococcus jejuensis</name>
    <dbReference type="NCBI Taxonomy" id="399736"/>
    <lineage>
        <taxon>Bacteria</taxon>
        <taxon>Bacillati</taxon>
        <taxon>Actinomycetota</taxon>
        <taxon>Actinomycetes</taxon>
        <taxon>Micrococcales</taxon>
        <taxon>Microbacteriaceae</taxon>
        <taxon>Agrococcus</taxon>
    </lineage>
</organism>
<gene>
    <name evidence="3" type="ORF">SAMN04489720_1669</name>
</gene>
<evidence type="ECO:0000259" key="2">
    <source>
        <dbReference type="Pfam" id="PF01569"/>
    </source>
</evidence>
<dbReference type="Gene3D" id="1.20.144.10">
    <property type="entry name" value="Phosphatidic acid phosphatase type 2/haloperoxidase"/>
    <property type="match status" value="1"/>
</dbReference>
<dbReference type="RefSeq" id="WP_092504111.1">
    <property type="nucleotide sequence ID" value="NZ_LT629695.1"/>
</dbReference>
<reference evidence="4" key="1">
    <citation type="submission" date="2016-10" db="EMBL/GenBank/DDBJ databases">
        <authorList>
            <person name="Varghese N."/>
            <person name="Submissions S."/>
        </authorList>
    </citation>
    <scope>NUCLEOTIDE SEQUENCE [LARGE SCALE GENOMIC DNA]</scope>
    <source>
        <strain evidence="4">DSM 22002</strain>
    </source>
</reference>
<evidence type="ECO:0000256" key="1">
    <source>
        <dbReference type="SAM" id="Phobius"/>
    </source>
</evidence>
<sequence>MVFVAEQDGMVQVVAERARATRWWGIPLPALPRASARVERIAVAALAAVAFGVVFAVAVWTEHGRLAEGAVLDASTFATDSSLLGVVGVTSLAAACAGLVVVGLVRRRGDLAIVAVGIVAASTGVGQLLKHLVLSRPTLLAEQGNSFPSGHMIAFAGVAAGLLVVLPAALRLVAAPVASVVLSLVAVRLVHDGWHRPSDVVGSLLLVVCLTAVGTLWRPPAPPMRRAPHRIVELALVGGAIVAGLVAGIAAMLASGDATGQRLLLAASAGLVAAVLVAVATLSWLLRRPRAVDPGARHLR</sequence>
<dbReference type="Proteomes" id="UP000198822">
    <property type="component" value="Chromosome I"/>
</dbReference>
<dbReference type="Pfam" id="PF01569">
    <property type="entry name" value="PAP2"/>
    <property type="match status" value="1"/>
</dbReference>
<keyword evidence="1" id="KW-0812">Transmembrane</keyword>
<dbReference type="InterPro" id="IPR000326">
    <property type="entry name" value="PAP2/HPO"/>
</dbReference>
<keyword evidence="1" id="KW-0472">Membrane</keyword>
<feature type="transmembrane region" description="Helical" evidence="1">
    <location>
        <begin position="173"/>
        <end position="194"/>
    </location>
</feature>
<feature type="transmembrane region" description="Helical" evidence="1">
    <location>
        <begin position="265"/>
        <end position="286"/>
    </location>
</feature>
<feature type="domain" description="Phosphatidic acid phosphatase type 2/haloperoxidase" evidence="2">
    <location>
        <begin position="143"/>
        <end position="218"/>
    </location>
</feature>
<feature type="transmembrane region" description="Helical" evidence="1">
    <location>
        <begin position="200"/>
        <end position="219"/>
    </location>
</feature>
<dbReference type="EMBL" id="LT629695">
    <property type="protein sequence ID" value="SDH57763.1"/>
    <property type="molecule type" value="Genomic_DNA"/>
</dbReference>